<dbReference type="KEGG" id="kbs:EPA93_06560"/>
<accession>A0A4P6JKK0</accession>
<proteinExistence type="predicted"/>
<dbReference type="AlphaFoldDB" id="A0A4P6JKK0"/>
<dbReference type="SMART" id="SM00422">
    <property type="entry name" value="HTH_MERR"/>
    <property type="match status" value="1"/>
</dbReference>
<organism evidence="4 5">
    <name type="scientific">Ktedonosporobacter rubrisoli</name>
    <dbReference type="NCBI Taxonomy" id="2509675"/>
    <lineage>
        <taxon>Bacteria</taxon>
        <taxon>Bacillati</taxon>
        <taxon>Chloroflexota</taxon>
        <taxon>Ktedonobacteria</taxon>
        <taxon>Ktedonobacterales</taxon>
        <taxon>Ktedonosporobacteraceae</taxon>
        <taxon>Ktedonosporobacter</taxon>
    </lineage>
</organism>
<dbReference type="Pfam" id="PF13411">
    <property type="entry name" value="MerR_1"/>
    <property type="match status" value="1"/>
</dbReference>
<dbReference type="GO" id="GO:0003677">
    <property type="term" value="F:DNA binding"/>
    <property type="evidence" value="ECO:0007669"/>
    <property type="project" value="UniProtKB-KW"/>
</dbReference>
<evidence type="ECO:0000259" key="3">
    <source>
        <dbReference type="PROSITE" id="PS50937"/>
    </source>
</evidence>
<dbReference type="EMBL" id="CP035758">
    <property type="protein sequence ID" value="QBD75684.1"/>
    <property type="molecule type" value="Genomic_DNA"/>
</dbReference>
<protein>
    <submittedName>
        <fullName evidence="4">MerR family transcriptional regulator</fullName>
    </submittedName>
</protein>
<feature type="coiled-coil region" evidence="2">
    <location>
        <begin position="93"/>
        <end position="120"/>
    </location>
</feature>
<dbReference type="InterPro" id="IPR009061">
    <property type="entry name" value="DNA-bd_dom_put_sf"/>
</dbReference>
<dbReference type="GO" id="GO:0003700">
    <property type="term" value="F:DNA-binding transcription factor activity"/>
    <property type="evidence" value="ECO:0007669"/>
    <property type="project" value="InterPro"/>
</dbReference>
<dbReference type="InterPro" id="IPR011256">
    <property type="entry name" value="Reg_factor_effector_dom_sf"/>
</dbReference>
<sequence length="277" mass="31787">MFKISEFSKLSQTPMKTLRYYDQIGLLKPAYIDPLNGYRYYSAEQLFPLNRILAYKDLGLTLEQIRQALDEQIPLAEVRGMLRLKQMEIRSLIEQENIRLARIEERLRLMEHEADNLGKHEVTLKSGKAQLVATLPIRTNLPFANLPFFFAELDRHLARYGLSEPGMLPHILLWRGACICTNNADEIFEVEVGCPLVERIPADGDLSIRELPATRMLASVMHQCQLQGICTGLVDLGSWIEQNGYTISSSQPCREVYYVQNDRQLYVSEAQIPVEKE</sequence>
<dbReference type="PANTHER" id="PTHR30204">
    <property type="entry name" value="REDOX-CYCLING DRUG-SENSING TRANSCRIPTIONAL ACTIVATOR SOXR"/>
    <property type="match status" value="1"/>
</dbReference>
<gene>
    <name evidence="4" type="ORF">EPA93_06560</name>
</gene>
<keyword evidence="2" id="KW-0175">Coiled coil</keyword>
<dbReference type="Proteomes" id="UP000290365">
    <property type="component" value="Chromosome"/>
</dbReference>
<dbReference type="InterPro" id="IPR047057">
    <property type="entry name" value="MerR_fam"/>
</dbReference>
<feature type="domain" description="HTH merR-type" evidence="3">
    <location>
        <begin position="1"/>
        <end position="71"/>
    </location>
</feature>
<name>A0A4P6JKK0_KTERU</name>
<dbReference type="SUPFAM" id="SSF55136">
    <property type="entry name" value="Probable bacterial effector-binding domain"/>
    <property type="match status" value="1"/>
</dbReference>
<evidence type="ECO:0000313" key="5">
    <source>
        <dbReference type="Proteomes" id="UP000290365"/>
    </source>
</evidence>
<dbReference type="CDD" id="cd01107">
    <property type="entry name" value="HTH_BmrR"/>
    <property type="match status" value="1"/>
</dbReference>
<reference evidence="4 5" key="1">
    <citation type="submission" date="2019-01" db="EMBL/GenBank/DDBJ databases">
        <title>Ktedonosporobacter rubrisoli SCAWS-G2.</title>
        <authorList>
            <person name="Huang Y."/>
            <person name="Yan B."/>
        </authorList>
    </citation>
    <scope>NUCLEOTIDE SEQUENCE [LARGE SCALE GENOMIC DNA]</scope>
    <source>
        <strain evidence="4 5">SCAWS-G2</strain>
    </source>
</reference>
<dbReference type="PANTHER" id="PTHR30204:SF97">
    <property type="entry name" value="MERR FAMILY REGULATORY PROTEIN"/>
    <property type="match status" value="1"/>
</dbReference>
<evidence type="ECO:0000256" key="1">
    <source>
        <dbReference type="ARBA" id="ARBA00023125"/>
    </source>
</evidence>
<keyword evidence="1" id="KW-0238">DNA-binding</keyword>
<dbReference type="PROSITE" id="PS50937">
    <property type="entry name" value="HTH_MERR_2"/>
    <property type="match status" value="1"/>
</dbReference>
<dbReference type="SUPFAM" id="SSF46955">
    <property type="entry name" value="Putative DNA-binding domain"/>
    <property type="match status" value="1"/>
</dbReference>
<dbReference type="Gene3D" id="3.20.80.10">
    <property type="entry name" value="Regulatory factor, effector binding domain"/>
    <property type="match status" value="1"/>
</dbReference>
<dbReference type="OrthoDB" id="9773308at2"/>
<evidence type="ECO:0000256" key="2">
    <source>
        <dbReference type="SAM" id="Coils"/>
    </source>
</evidence>
<keyword evidence="5" id="KW-1185">Reference proteome</keyword>
<dbReference type="InterPro" id="IPR000551">
    <property type="entry name" value="MerR-type_HTH_dom"/>
</dbReference>
<dbReference type="RefSeq" id="WP_129886281.1">
    <property type="nucleotide sequence ID" value="NZ_CP035758.1"/>
</dbReference>
<dbReference type="Gene3D" id="1.10.1660.10">
    <property type="match status" value="1"/>
</dbReference>
<evidence type="ECO:0000313" key="4">
    <source>
        <dbReference type="EMBL" id="QBD75684.1"/>
    </source>
</evidence>